<sequence>MSSTLQCMGSGRKKKRNNLFSVEHFPSKYHVRKARIKVALTYVITSEAPFLVYGSFPFNELPSVLQREEGTSLDLKSFSGAGSSIRSEGRFFIIKCNGSKLNRRCRSLFFEGHRKVHAYVQQKVHHDLMISGGKSVSELDNSREDHSSVPFLGGGGGWRRGRHFVELSN</sequence>
<dbReference type="EMBL" id="BPLQ01007537">
    <property type="protein sequence ID" value="GIY30736.1"/>
    <property type="molecule type" value="Genomic_DNA"/>
</dbReference>
<comment type="caution">
    <text evidence="1">The sequence shown here is derived from an EMBL/GenBank/DDBJ whole genome shotgun (WGS) entry which is preliminary data.</text>
</comment>
<protein>
    <submittedName>
        <fullName evidence="1">Uncharacterized protein</fullName>
    </submittedName>
</protein>
<name>A0AAV4SC37_9ARAC</name>
<gene>
    <name evidence="1" type="ORF">CDAR_517691</name>
</gene>
<organism evidence="1 2">
    <name type="scientific">Caerostris darwini</name>
    <dbReference type="NCBI Taxonomy" id="1538125"/>
    <lineage>
        <taxon>Eukaryota</taxon>
        <taxon>Metazoa</taxon>
        <taxon>Ecdysozoa</taxon>
        <taxon>Arthropoda</taxon>
        <taxon>Chelicerata</taxon>
        <taxon>Arachnida</taxon>
        <taxon>Araneae</taxon>
        <taxon>Araneomorphae</taxon>
        <taxon>Entelegynae</taxon>
        <taxon>Araneoidea</taxon>
        <taxon>Araneidae</taxon>
        <taxon>Caerostris</taxon>
    </lineage>
</organism>
<reference evidence="1 2" key="1">
    <citation type="submission" date="2021-06" db="EMBL/GenBank/DDBJ databases">
        <title>Caerostris darwini draft genome.</title>
        <authorList>
            <person name="Kono N."/>
            <person name="Arakawa K."/>
        </authorList>
    </citation>
    <scope>NUCLEOTIDE SEQUENCE [LARGE SCALE GENOMIC DNA]</scope>
</reference>
<evidence type="ECO:0000313" key="1">
    <source>
        <dbReference type="EMBL" id="GIY30736.1"/>
    </source>
</evidence>
<keyword evidence="2" id="KW-1185">Reference proteome</keyword>
<dbReference type="Proteomes" id="UP001054837">
    <property type="component" value="Unassembled WGS sequence"/>
</dbReference>
<evidence type="ECO:0000313" key="2">
    <source>
        <dbReference type="Proteomes" id="UP001054837"/>
    </source>
</evidence>
<accession>A0AAV4SC37</accession>
<dbReference type="AlphaFoldDB" id="A0AAV4SC37"/>
<proteinExistence type="predicted"/>